<evidence type="ECO:0000313" key="2">
    <source>
        <dbReference type="EMBL" id="KDQ10694.1"/>
    </source>
</evidence>
<dbReference type="AlphaFoldDB" id="A0A067M546"/>
<sequence length="419" mass="46126">MAAPKMLLVFCDGTGGDGLITDDDDSTHNTQFPTNVVRLSRAIRPIQYLPNGQPIVQIVLYQSGVGSEADIAGKEIEGDDVRKAFGIALASKIRDAYAFLAHNYSEGDQICLFGFSRGAYTARKVAGLIDRIGLLNGQEMGSFFKIWSSLVSNINPPPRPANVPPIKCVGVWDTVGSIQDGLFTAITDMLNIKDSVLPANVEHAFHGISLQENRGRFLPVSWSAGPEGLRPGQVLKQVWFGGAHSDVGGGYEHHELSDLPLFWMASEIQAFVAIDLDYLIHTCHKNPNQPWGQAQPHNSLDEEPNPITRAVYGHETRLESGHITPDAIFHESLRLAPTVLTCIEPERVVTFNDLREKFGKDWVPTYAPLNNFEKKCKEQWGKLAPSAHAPLANENFSKQETPQGFVSELANPLKLLSRL</sequence>
<reference evidence="3" key="1">
    <citation type="journal article" date="2014" name="Proc. Natl. Acad. Sci. U.S.A.">
        <title>Extensive sampling of basidiomycete genomes demonstrates inadequacy of the white-rot/brown-rot paradigm for wood decay fungi.</title>
        <authorList>
            <person name="Riley R."/>
            <person name="Salamov A.A."/>
            <person name="Brown D.W."/>
            <person name="Nagy L.G."/>
            <person name="Floudas D."/>
            <person name="Held B.W."/>
            <person name="Levasseur A."/>
            <person name="Lombard V."/>
            <person name="Morin E."/>
            <person name="Otillar R."/>
            <person name="Lindquist E.A."/>
            <person name="Sun H."/>
            <person name="LaButti K.M."/>
            <person name="Schmutz J."/>
            <person name="Jabbour D."/>
            <person name="Luo H."/>
            <person name="Baker S.E."/>
            <person name="Pisabarro A.G."/>
            <person name="Walton J.D."/>
            <person name="Blanchette R.A."/>
            <person name="Henrissat B."/>
            <person name="Martin F."/>
            <person name="Cullen D."/>
            <person name="Hibbett D.S."/>
            <person name="Grigoriev I.V."/>
        </authorList>
    </citation>
    <scope>NUCLEOTIDE SEQUENCE [LARGE SCALE GENOMIC DNA]</scope>
    <source>
        <strain evidence="3">FD-172 SS1</strain>
    </source>
</reference>
<dbReference type="Proteomes" id="UP000027195">
    <property type="component" value="Unassembled WGS sequence"/>
</dbReference>
<dbReference type="OrthoDB" id="3057168at2759"/>
<name>A0A067M546_BOTB1</name>
<dbReference type="InterPro" id="IPR018712">
    <property type="entry name" value="Tle1-like_cat"/>
</dbReference>
<evidence type="ECO:0000259" key="1">
    <source>
        <dbReference type="Pfam" id="PF09994"/>
    </source>
</evidence>
<accession>A0A067M546</accession>
<dbReference type="PANTHER" id="PTHR33840">
    <property type="match status" value="1"/>
</dbReference>
<dbReference type="SUPFAM" id="SSF53474">
    <property type="entry name" value="alpha/beta-Hydrolases"/>
    <property type="match status" value="1"/>
</dbReference>
<dbReference type="PANTHER" id="PTHR33840:SF1">
    <property type="entry name" value="TLE1 PHOSPHOLIPASE DOMAIN-CONTAINING PROTEIN"/>
    <property type="match status" value="1"/>
</dbReference>
<dbReference type="InterPro" id="IPR029058">
    <property type="entry name" value="AB_hydrolase_fold"/>
</dbReference>
<gene>
    <name evidence="2" type="ORF">BOTBODRAFT_190340</name>
</gene>
<keyword evidence="3" id="KW-1185">Reference proteome</keyword>
<protein>
    <recommendedName>
        <fullName evidence="1">T6SS Phospholipase effector Tle1-like catalytic domain-containing protein</fullName>
    </recommendedName>
</protein>
<feature type="domain" description="T6SS Phospholipase effector Tle1-like catalytic" evidence="1">
    <location>
        <begin position="163"/>
        <end position="267"/>
    </location>
</feature>
<feature type="domain" description="T6SS Phospholipase effector Tle1-like catalytic" evidence="1">
    <location>
        <begin position="5"/>
        <end position="149"/>
    </location>
</feature>
<proteinExistence type="predicted"/>
<dbReference type="STRING" id="930990.A0A067M546"/>
<dbReference type="EMBL" id="KL198065">
    <property type="protein sequence ID" value="KDQ10694.1"/>
    <property type="molecule type" value="Genomic_DNA"/>
</dbReference>
<evidence type="ECO:0000313" key="3">
    <source>
        <dbReference type="Proteomes" id="UP000027195"/>
    </source>
</evidence>
<dbReference type="HOGENOM" id="CLU_005049_3_0_1"/>
<dbReference type="InParanoid" id="A0A067M546"/>
<dbReference type="Pfam" id="PF09994">
    <property type="entry name" value="T6SS_Tle1-like_cat"/>
    <property type="match status" value="2"/>
</dbReference>
<organism evidence="2 3">
    <name type="scientific">Botryobasidium botryosum (strain FD-172 SS1)</name>
    <dbReference type="NCBI Taxonomy" id="930990"/>
    <lineage>
        <taxon>Eukaryota</taxon>
        <taxon>Fungi</taxon>
        <taxon>Dikarya</taxon>
        <taxon>Basidiomycota</taxon>
        <taxon>Agaricomycotina</taxon>
        <taxon>Agaricomycetes</taxon>
        <taxon>Cantharellales</taxon>
        <taxon>Botryobasidiaceae</taxon>
        <taxon>Botryobasidium</taxon>
    </lineage>
</organism>